<evidence type="ECO:0000256" key="5">
    <source>
        <dbReference type="ARBA" id="ARBA00023242"/>
    </source>
</evidence>
<keyword evidence="10" id="KW-1185">Reference proteome</keyword>
<sequence>MSKHFKLKLSRVIPSFQICRSKSDSETPIPAIYRLSTFNRKAFDINYPKLPHPPPTTPDSPSIRRPISRKKASSGSTRRQPRSLAQYLADCSIESLDFACKKEANNNKFPSRPHRLSQCTVSFCDDSFENFSPVIIAGNQENKNQENHKDEIGVSSEYDGCCFSSGAEESNEVETETLVFSSRSFSYDSSYDFCHPAVETRINKSDSGTKKLSKTRIRKLRRQVSKNLRVSPETVSSPMRGSVLRRMTSCKTDGMVKESVAVVKKSEDPYEDFKRSMLEMILEKQMFEEKDLEELLQCFLTLNSRQYHGVIVEAFSEIWEILFCDSPVQKRNSIRFEDSWYARKDSSAGRKEQDVLESMMHEGVVRVRLLDTLYFSGFCEDSQDMEALATVHANCCRTTSAKIADLTAVIHQRKSFKSTPATETLKFGMPNHKAYRDQWH</sequence>
<dbReference type="InterPro" id="IPR005069">
    <property type="entry name" value="Nucl-diP-sugar_transferase"/>
</dbReference>
<dbReference type="InterPro" id="IPR038933">
    <property type="entry name" value="Ovate"/>
</dbReference>
<dbReference type="OrthoDB" id="1928390at2759"/>
<evidence type="ECO:0000256" key="4">
    <source>
        <dbReference type="ARBA" id="ARBA00023163"/>
    </source>
</evidence>
<evidence type="ECO:0000256" key="6">
    <source>
        <dbReference type="RuleBase" id="RU367028"/>
    </source>
</evidence>
<evidence type="ECO:0000313" key="10">
    <source>
        <dbReference type="Proteomes" id="UP000008311"/>
    </source>
</evidence>
<evidence type="ECO:0000256" key="7">
    <source>
        <dbReference type="SAM" id="MobiDB-lite"/>
    </source>
</evidence>
<dbReference type="InterPro" id="IPR006458">
    <property type="entry name" value="Ovate_C"/>
</dbReference>
<dbReference type="InParanoid" id="B9R7S2"/>
<dbReference type="PANTHER" id="PTHR33057:SF224">
    <property type="entry name" value="TRANSCRIPTION REPRESSOR"/>
    <property type="match status" value="1"/>
</dbReference>
<dbReference type="Proteomes" id="UP000008311">
    <property type="component" value="Unassembled WGS sequence"/>
</dbReference>
<dbReference type="AlphaFoldDB" id="B9R7S2"/>
<feature type="region of interest" description="Disordered" evidence="7">
    <location>
        <begin position="46"/>
        <end position="83"/>
    </location>
</feature>
<dbReference type="FunCoup" id="B9R7S2">
    <property type="interactions" value="63"/>
</dbReference>
<evidence type="ECO:0000256" key="3">
    <source>
        <dbReference type="ARBA" id="ARBA00023015"/>
    </source>
</evidence>
<evidence type="ECO:0000259" key="8">
    <source>
        <dbReference type="PROSITE" id="PS51754"/>
    </source>
</evidence>
<dbReference type="Pfam" id="PF03407">
    <property type="entry name" value="Nucleotid_trans"/>
    <property type="match status" value="1"/>
</dbReference>
<dbReference type="GO" id="GO:0045892">
    <property type="term" value="P:negative regulation of DNA-templated transcription"/>
    <property type="evidence" value="ECO:0007669"/>
    <property type="project" value="UniProtKB-UniRule"/>
</dbReference>
<gene>
    <name evidence="9" type="ORF">RCOM_1593940</name>
</gene>
<protein>
    <recommendedName>
        <fullName evidence="6">Transcription repressor</fullName>
    </recommendedName>
    <alternativeName>
        <fullName evidence="6">Ovate family protein</fullName>
    </alternativeName>
</protein>
<dbReference type="PANTHER" id="PTHR33057">
    <property type="entry name" value="TRANSCRIPTION REPRESSOR OFP7-RELATED"/>
    <property type="match status" value="1"/>
</dbReference>
<evidence type="ECO:0000256" key="1">
    <source>
        <dbReference type="ARBA" id="ARBA00004123"/>
    </source>
</evidence>
<dbReference type="STRING" id="3988.B9R7S2"/>
<keyword evidence="4 6" id="KW-0804">Transcription</keyword>
<dbReference type="PROSITE" id="PS51754">
    <property type="entry name" value="OVATE"/>
    <property type="match status" value="1"/>
</dbReference>
<feature type="domain" description="OVATE" evidence="8">
    <location>
        <begin position="262"/>
        <end position="321"/>
    </location>
</feature>
<keyword evidence="2 6" id="KW-0678">Repressor</keyword>
<proteinExistence type="predicted"/>
<keyword evidence="5 6" id="KW-0539">Nucleus</keyword>
<reference evidence="10" key="1">
    <citation type="journal article" date="2010" name="Nat. Biotechnol.">
        <title>Draft genome sequence of the oilseed species Ricinus communis.</title>
        <authorList>
            <person name="Chan A.P."/>
            <person name="Crabtree J."/>
            <person name="Zhao Q."/>
            <person name="Lorenzi H."/>
            <person name="Orvis J."/>
            <person name="Puiu D."/>
            <person name="Melake-Berhan A."/>
            <person name="Jones K.M."/>
            <person name="Redman J."/>
            <person name="Chen G."/>
            <person name="Cahoon E.B."/>
            <person name="Gedil M."/>
            <person name="Stanke M."/>
            <person name="Haas B.J."/>
            <person name="Wortman J.R."/>
            <person name="Fraser-Liggett C.M."/>
            <person name="Ravel J."/>
            <person name="Rabinowicz P.D."/>
        </authorList>
    </citation>
    <scope>NUCLEOTIDE SEQUENCE [LARGE SCALE GENOMIC DNA]</scope>
    <source>
        <strain evidence="10">cv. Hale</strain>
    </source>
</reference>
<evidence type="ECO:0000256" key="2">
    <source>
        <dbReference type="ARBA" id="ARBA00022491"/>
    </source>
</evidence>
<dbReference type="KEGG" id="rcu:8288907"/>
<organism evidence="9 10">
    <name type="scientific">Ricinus communis</name>
    <name type="common">Castor bean</name>
    <dbReference type="NCBI Taxonomy" id="3988"/>
    <lineage>
        <taxon>Eukaryota</taxon>
        <taxon>Viridiplantae</taxon>
        <taxon>Streptophyta</taxon>
        <taxon>Embryophyta</taxon>
        <taxon>Tracheophyta</taxon>
        <taxon>Spermatophyta</taxon>
        <taxon>Magnoliopsida</taxon>
        <taxon>eudicotyledons</taxon>
        <taxon>Gunneridae</taxon>
        <taxon>Pentapetalae</taxon>
        <taxon>rosids</taxon>
        <taxon>fabids</taxon>
        <taxon>Malpighiales</taxon>
        <taxon>Euphorbiaceae</taxon>
        <taxon>Acalyphoideae</taxon>
        <taxon>Acalypheae</taxon>
        <taxon>Ricinus</taxon>
    </lineage>
</organism>
<name>B9R7S2_RICCO</name>
<dbReference type="GO" id="GO:0005634">
    <property type="term" value="C:nucleus"/>
    <property type="evidence" value="ECO:0007669"/>
    <property type="project" value="UniProtKB-SubCell"/>
</dbReference>
<dbReference type="NCBIfam" id="TIGR01568">
    <property type="entry name" value="A_thal_3678"/>
    <property type="match status" value="1"/>
</dbReference>
<dbReference type="Pfam" id="PF04844">
    <property type="entry name" value="Ovate"/>
    <property type="match status" value="1"/>
</dbReference>
<dbReference type="eggNOG" id="ENOG502S66R">
    <property type="taxonomic scope" value="Eukaryota"/>
</dbReference>
<accession>B9R7S2</accession>
<dbReference type="EMBL" id="EQ973772">
    <property type="protein sequence ID" value="EEF52552.1"/>
    <property type="molecule type" value="Genomic_DNA"/>
</dbReference>
<comment type="subcellular location">
    <subcellularLocation>
        <location evidence="1 6">Nucleus</location>
    </subcellularLocation>
</comment>
<evidence type="ECO:0000313" key="9">
    <source>
        <dbReference type="EMBL" id="EEF52552.1"/>
    </source>
</evidence>
<comment type="function">
    <text evidence="6">Transcriptional repressor that regulates multiple aspects of plant growth and development.</text>
</comment>
<keyword evidence="3 6" id="KW-0805">Transcription regulation</keyword>